<dbReference type="PANTHER" id="PTHR23033">
    <property type="entry name" value="BETA1,3-GALACTOSYLTRANSFERASE"/>
    <property type="match status" value="1"/>
</dbReference>
<evidence type="ECO:0000256" key="5">
    <source>
        <dbReference type="ARBA" id="ARBA00022676"/>
    </source>
</evidence>
<gene>
    <name evidence="13" type="ORF">PENARI_c002G07709</name>
</gene>
<dbReference type="PANTHER" id="PTHR23033:SF40">
    <property type="entry name" value="APPLE DOMAIN-CONTAINING PROTEIN"/>
    <property type="match status" value="1"/>
</dbReference>
<evidence type="ECO:0000259" key="12">
    <source>
        <dbReference type="Pfam" id="PF02434"/>
    </source>
</evidence>
<sequence length="442" mass="51033">MTNRLTDLRLFKSILAGFLSFTVVLLILFNVNAIISPTGSYPISLKTIQSVSSTISTTVELPLATERCRQLPGADDVLVIVKTGATALRERLPVHFQTTLQCIQHYVVFSDMEEEFEGHYIHDVLSGVSAEMKKSAPEFKFYRDLHENRDRVTEFMGENAAVQRKAWNLDKWKFLPVVERALQAKPDAKWFMFIEADTFLVWSNLLKWLAKLDWREPYFLGQPVTMAGQLFAYGGSGWLLSRPAIQQMTHHMASQNRDYEYFTNKTSFGDLILGYVLEQAGLGLTDSWPLIQRETPSTMEYTQDIWCYPVVTFHHIDALDIKSIWDLEQEWIADVQAPLLHFDIFNQLIYPLLATKIDDWDNFSNGEEKALAPNEGFEDCKLHCEEDVQCMQFRFTPKKCTMSHSITLGWKADHSINSISGWMMERITQVKARVRCEEEKWI</sequence>
<evidence type="ECO:0000256" key="9">
    <source>
        <dbReference type="ARBA" id="ARBA00022968"/>
    </source>
</evidence>
<dbReference type="RefSeq" id="XP_022492489.1">
    <property type="nucleotide sequence ID" value="XM_022627670.1"/>
</dbReference>
<keyword evidence="14" id="KW-1185">Reference proteome</keyword>
<dbReference type="InterPro" id="IPR003378">
    <property type="entry name" value="Fringe-like_glycosylTrfase"/>
</dbReference>
<evidence type="ECO:0000256" key="8">
    <source>
        <dbReference type="ARBA" id="ARBA00022741"/>
    </source>
</evidence>
<reference evidence="13 14" key="1">
    <citation type="journal article" date="2016" name="Sci. Rep.">
        <title>Penicillium arizonense, a new, genome sequenced fungal species, reveals a high chemical diversity in secreted metabolites.</title>
        <authorList>
            <person name="Grijseels S."/>
            <person name="Nielsen J.C."/>
            <person name="Randelovic M."/>
            <person name="Nielsen J."/>
            <person name="Nielsen K.F."/>
            <person name="Workman M."/>
            <person name="Frisvad J.C."/>
        </authorList>
    </citation>
    <scope>NUCLEOTIDE SEQUENCE [LARGE SCALE GENOMIC DNA]</scope>
    <source>
        <strain evidence="13 14">CBS 141311</strain>
    </source>
</reference>
<evidence type="ECO:0000313" key="13">
    <source>
        <dbReference type="EMBL" id="OGE57062.1"/>
    </source>
</evidence>
<dbReference type="STRING" id="1835702.A0A1F5LV77"/>
<dbReference type="Proteomes" id="UP000177622">
    <property type="component" value="Unassembled WGS sequence"/>
</dbReference>
<evidence type="ECO:0000256" key="10">
    <source>
        <dbReference type="ARBA" id="ARBA00022989"/>
    </source>
</evidence>
<evidence type="ECO:0000256" key="7">
    <source>
        <dbReference type="ARBA" id="ARBA00022692"/>
    </source>
</evidence>
<keyword evidence="8" id="KW-0547">Nucleotide-binding</keyword>
<comment type="pathway">
    <text evidence="2">Protein modification; protein glycosylation.</text>
</comment>
<accession>A0A1F5LV77</accession>
<dbReference type="EC" id="2.4.1.122" evidence="4"/>
<keyword evidence="11" id="KW-0472">Membrane</keyword>
<dbReference type="Pfam" id="PF02434">
    <property type="entry name" value="Fringe"/>
    <property type="match status" value="1"/>
</dbReference>
<dbReference type="GeneID" id="34572404"/>
<dbReference type="OrthoDB" id="414175at2759"/>
<keyword evidence="9" id="KW-0735">Signal-anchor</keyword>
<keyword evidence="10" id="KW-1133">Transmembrane helix</keyword>
<comment type="subcellular location">
    <subcellularLocation>
        <location evidence="1">Membrane</location>
        <topology evidence="1">Single-pass type II membrane protein</topology>
    </subcellularLocation>
</comment>
<dbReference type="AlphaFoldDB" id="A0A1F5LV77"/>
<proteinExistence type="inferred from homology"/>
<evidence type="ECO:0000313" key="14">
    <source>
        <dbReference type="Proteomes" id="UP000177622"/>
    </source>
</evidence>
<keyword evidence="5" id="KW-0328">Glycosyltransferase</keyword>
<comment type="caution">
    <text evidence="13">The sequence shown here is derived from an EMBL/GenBank/DDBJ whole genome shotgun (WGS) entry which is preliminary data.</text>
</comment>
<keyword evidence="7" id="KW-0812">Transmembrane</keyword>
<evidence type="ECO:0000256" key="2">
    <source>
        <dbReference type="ARBA" id="ARBA00004922"/>
    </source>
</evidence>
<comment type="similarity">
    <text evidence="3">Belongs to the glycosyltransferase 31 family. Beta3-Gal-T subfamily.</text>
</comment>
<dbReference type="GO" id="GO:0016263">
    <property type="term" value="F:glycoprotein-N-acetylgalactosamine 3-beta-galactosyltransferase activity"/>
    <property type="evidence" value="ECO:0007669"/>
    <property type="project" value="UniProtKB-EC"/>
</dbReference>
<evidence type="ECO:0000256" key="11">
    <source>
        <dbReference type="ARBA" id="ARBA00023136"/>
    </source>
</evidence>
<evidence type="ECO:0000256" key="1">
    <source>
        <dbReference type="ARBA" id="ARBA00004606"/>
    </source>
</evidence>
<evidence type="ECO:0000256" key="6">
    <source>
        <dbReference type="ARBA" id="ARBA00022679"/>
    </source>
</evidence>
<dbReference type="EMBL" id="LXJU01000002">
    <property type="protein sequence ID" value="OGE57062.1"/>
    <property type="molecule type" value="Genomic_DNA"/>
</dbReference>
<evidence type="ECO:0000256" key="3">
    <source>
        <dbReference type="ARBA" id="ARBA00006462"/>
    </source>
</evidence>
<dbReference type="InterPro" id="IPR026050">
    <property type="entry name" value="C1GALT1/C1GALT1_chp1"/>
</dbReference>
<dbReference type="GO" id="GO:0016020">
    <property type="term" value="C:membrane"/>
    <property type="evidence" value="ECO:0007669"/>
    <property type="project" value="UniProtKB-SubCell"/>
</dbReference>
<evidence type="ECO:0000256" key="4">
    <source>
        <dbReference type="ARBA" id="ARBA00012557"/>
    </source>
</evidence>
<protein>
    <recommendedName>
        <fullName evidence="4">N-acetylgalactosaminide beta-1,3-galactosyltransferase</fullName>
        <ecNumber evidence="4">2.4.1.122</ecNumber>
    </recommendedName>
</protein>
<feature type="domain" description="Fringe-like glycosyltransferase" evidence="12">
    <location>
        <begin position="181"/>
        <end position="285"/>
    </location>
</feature>
<name>A0A1F5LV77_PENAI</name>
<keyword evidence="6" id="KW-0808">Transferase</keyword>
<dbReference type="Gene3D" id="3.90.550.50">
    <property type="match status" value="1"/>
</dbReference>
<organism evidence="13 14">
    <name type="scientific">Penicillium arizonense</name>
    <dbReference type="NCBI Taxonomy" id="1835702"/>
    <lineage>
        <taxon>Eukaryota</taxon>
        <taxon>Fungi</taxon>
        <taxon>Dikarya</taxon>
        <taxon>Ascomycota</taxon>
        <taxon>Pezizomycotina</taxon>
        <taxon>Eurotiomycetes</taxon>
        <taxon>Eurotiomycetidae</taxon>
        <taxon>Eurotiales</taxon>
        <taxon>Aspergillaceae</taxon>
        <taxon>Penicillium</taxon>
    </lineage>
</organism>
<dbReference type="GO" id="GO:0000166">
    <property type="term" value="F:nucleotide binding"/>
    <property type="evidence" value="ECO:0007669"/>
    <property type="project" value="UniProtKB-KW"/>
</dbReference>